<dbReference type="AlphaFoldDB" id="A0A0C3BI97"/>
<reference evidence="3" key="2">
    <citation type="submission" date="2015-01" db="EMBL/GenBank/DDBJ databases">
        <title>Evolutionary Origins and Diversification of the Mycorrhizal Mutualists.</title>
        <authorList>
            <consortium name="DOE Joint Genome Institute"/>
            <consortium name="Mycorrhizal Genomics Consortium"/>
            <person name="Kohler A."/>
            <person name="Kuo A."/>
            <person name="Nagy L.G."/>
            <person name="Floudas D."/>
            <person name="Copeland A."/>
            <person name="Barry K.W."/>
            <person name="Cichocki N."/>
            <person name="Veneault-Fourrey C."/>
            <person name="LaButti K."/>
            <person name="Lindquist E.A."/>
            <person name="Lipzen A."/>
            <person name="Lundell T."/>
            <person name="Morin E."/>
            <person name="Murat C."/>
            <person name="Riley R."/>
            <person name="Ohm R."/>
            <person name="Sun H."/>
            <person name="Tunlid A."/>
            <person name="Henrissat B."/>
            <person name="Grigoriev I.V."/>
            <person name="Hibbett D.S."/>
            <person name="Martin F."/>
        </authorList>
    </citation>
    <scope>NUCLEOTIDE SEQUENCE [LARGE SCALE GENOMIC DNA]</scope>
    <source>
        <strain evidence="3">F 1598</strain>
    </source>
</reference>
<dbReference type="HOGENOM" id="CLU_034493_0_0_1"/>
<keyword evidence="1" id="KW-0472">Membrane</keyword>
<name>A0A0C3BI97_PILCF</name>
<protein>
    <submittedName>
        <fullName evidence="2">Uncharacterized protein</fullName>
    </submittedName>
</protein>
<dbReference type="InParanoid" id="A0A0C3BI97"/>
<sequence length="467" mass="50071">MLQPQPEEQTAVGCAVTPLVLGSTLQSHPTEVKGAFTILFILWQAVALVFVGDILNYVFSSEWSHHFLQKGTLVLGKTDRISTLMAGRLFRTAFLTSLVFVALAGLALGVVSIGVAFIAQPMSVPIGNVTVVSEPILGAYVRATHIVQQEQLQSAQFGYRNANNQIVGWPPMGLPTNGSGPIEYFSDVVKYNHSCTWKTPVWDNSTQSYTAGGVSWVGFPLNEPARRPNVTSQISPLLRSSSLQGPLPKNGVSGYLFTSSNSSLPSTCSVIDLSSLPSAYNPIANGEAPLSSILVCDPQLSVSGGKVKLDVDGSLEVTTSGYPSTTDNISLQLAQDMFINCLSDAVSAQEPGLVMNIAVNYVAVGMFLNSSTQLVFLPPLDIDEINKKMDSYVSSASKAYTDGYYVTYNGDSFIPTTHFNTVPVDTVGQVPKLALMASKSLYSTRDDDEEAADIDKHFMGCAEDPPI</sequence>
<gene>
    <name evidence="2" type="ORF">PILCRDRAFT_91279</name>
</gene>
<dbReference type="EMBL" id="KN833028">
    <property type="protein sequence ID" value="KIM77077.1"/>
    <property type="molecule type" value="Genomic_DNA"/>
</dbReference>
<evidence type="ECO:0000313" key="3">
    <source>
        <dbReference type="Proteomes" id="UP000054166"/>
    </source>
</evidence>
<organism evidence="2 3">
    <name type="scientific">Piloderma croceum (strain F 1598)</name>
    <dbReference type="NCBI Taxonomy" id="765440"/>
    <lineage>
        <taxon>Eukaryota</taxon>
        <taxon>Fungi</taxon>
        <taxon>Dikarya</taxon>
        <taxon>Basidiomycota</taxon>
        <taxon>Agaricomycotina</taxon>
        <taxon>Agaricomycetes</taxon>
        <taxon>Agaricomycetidae</taxon>
        <taxon>Atheliales</taxon>
        <taxon>Atheliaceae</taxon>
        <taxon>Piloderma</taxon>
    </lineage>
</organism>
<dbReference type="STRING" id="765440.A0A0C3BI97"/>
<feature type="transmembrane region" description="Helical" evidence="1">
    <location>
        <begin position="93"/>
        <end position="119"/>
    </location>
</feature>
<evidence type="ECO:0000256" key="1">
    <source>
        <dbReference type="SAM" id="Phobius"/>
    </source>
</evidence>
<keyword evidence="1" id="KW-1133">Transmembrane helix</keyword>
<dbReference type="OrthoDB" id="3002717at2759"/>
<keyword evidence="3" id="KW-1185">Reference proteome</keyword>
<reference evidence="2 3" key="1">
    <citation type="submission" date="2014-04" db="EMBL/GenBank/DDBJ databases">
        <authorList>
            <consortium name="DOE Joint Genome Institute"/>
            <person name="Kuo A."/>
            <person name="Tarkka M."/>
            <person name="Buscot F."/>
            <person name="Kohler A."/>
            <person name="Nagy L.G."/>
            <person name="Floudas D."/>
            <person name="Copeland A."/>
            <person name="Barry K.W."/>
            <person name="Cichocki N."/>
            <person name="Veneault-Fourrey C."/>
            <person name="LaButti K."/>
            <person name="Lindquist E.A."/>
            <person name="Lipzen A."/>
            <person name="Lundell T."/>
            <person name="Morin E."/>
            <person name="Murat C."/>
            <person name="Sun H."/>
            <person name="Tunlid A."/>
            <person name="Henrissat B."/>
            <person name="Grigoriev I.V."/>
            <person name="Hibbett D.S."/>
            <person name="Martin F."/>
            <person name="Nordberg H.P."/>
            <person name="Cantor M.N."/>
            <person name="Hua S.X."/>
        </authorList>
    </citation>
    <scope>NUCLEOTIDE SEQUENCE [LARGE SCALE GENOMIC DNA]</scope>
    <source>
        <strain evidence="2 3">F 1598</strain>
    </source>
</reference>
<feature type="transmembrane region" description="Helical" evidence="1">
    <location>
        <begin position="35"/>
        <end position="59"/>
    </location>
</feature>
<proteinExistence type="predicted"/>
<dbReference type="Proteomes" id="UP000054166">
    <property type="component" value="Unassembled WGS sequence"/>
</dbReference>
<accession>A0A0C3BI97</accession>
<evidence type="ECO:0000313" key="2">
    <source>
        <dbReference type="EMBL" id="KIM77077.1"/>
    </source>
</evidence>
<keyword evidence="1" id="KW-0812">Transmembrane</keyword>